<evidence type="ECO:0000256" key="2">
    <source>
        <dbReference type="ARBA" id="ARBA00022771"/>
    </source>
</evidence>
<dbReference type="PROSITE" id="PS01102">
    <property type="entry name" value="ZF_DKSA_1"/>
    <property type="match status" value="1"/>
</dbReference>
<keyword evidence="3" id="KW-0862">Zinc</keyword>
<evidence type="ECO:0000256" key="4">
    <source>
        <dbReference type="PROSITE-ProRule" id="PRU00510"/>
    </source>
</evidence>
<proteinExistence type="predicted"/>
<feature type="coiled-coil region" evidence="5">
    <location>
        <begin position="7"/>
        <end position="34"/>
    </location>
</feature>
<dbReference type="Gene3D" id="1.20.120.910">
    <property type="entry name" value="DksA, coiled-coil domain"/>
    <property type="match status" value="1"/>
</dbReference>
<evidence type="ECO:0000259" key="6">
    <source>
        <dbReference type="Pfam" id="PF01258"/>
    </source>
</evidence>
<dbReference type="GO" id="GO:0008270">
    <property type="term" value="F:zinc ion binding"/>
    <property type="evidence" value="ECO:0007669"/>
    <property type="project" value="UniProtKB-KW"/>
</dbReference>
<evidence type="ECO:0000259" key="7">
    <source>
        <dbReference type="Pfam" id="PF21173"/>
    </source>
</evidence>
<comment type="caution">
    <text evidence="8">The sequence shown here is derived from an EMBL/GenBank/DDBJ whole genome shotgun (WGS) entry which is preliminary data.</text>
</comment>
<dbReference type="InterPro" id="IPR000962">
    <property type="entry name" value="Znf_DskA_TraR"/>
</dbReference>
<dbReference type="SUPFAM" id="SSF109635">
    <property type="entry name" value="DnaK suppressor protein DksA, alpha-hairpin domain"/>
    <property type="match status" value="1"/>
</dbReference>
<dbReference type="Proteomes" id="UP000257039">
    <property type="component" value="Unassembled WGS sequence"/>
</dbReference>
<name>A0A4V1INC7_9GAMM</name>
<sequence length="111" mass="13163">MDYHSLKQRLKTRENELTQRIERIKQNMQQSANKDWSEQAQERENDEVMEALGHEAVQELRQVKQAIQRIDEDEYGTCEHCGQAIPEARLEIMPYTARCIRCADQQQAMNR</sequence>
<evidence type="ECO:0000256" key="3">
    <source>
        <dbReference type="ARBA" id="ARBA00022833"/>
    </source>
</evidence>
<dbReference type="EMBL" id="NDXW01000001">
    <property type="protein sequence ID" value="RDH43271.1"/>
    <property type="molecule type" value="Genomic_DNA"/>
</dbReference>
<dbReference type="AlphaFoldDB" id="A0A4V1INC7"/>
<dbReference type="InterPro" id="IPR020458">
    <property type="entry name" value="Znf_DskA_TraR_CS"/>
</dbReference>
<dbReference type="Pfam" id="PF21173">
    <property type="entry name" value="DksA-like_N"/>
    <property type="match status" value="1"/>
</dbReference>
<feature type="zinc finger region" description="dksA C4-type" evidence="4">
    <location>
        <begin position="78"/>
        <end position="102"/>
    </location>
</feature>
<dbReference type="PANTHER" id="PTHR33823:SF4">
    <property type="entry name" value="GENERAL STRESS PROTEIN 16O"/>
    <property type="match status" value="1"/>
</dbReference>
<keyword evidence="5" id="KW-0175">Coiled coil</keyword>
<organism evidence="8 9">
    <name type="scientific">Zooshikella ganghwensis</name>
    <dbReference type="NCBI Taxonomy" id="202772"/>
    <lineage>
        <taxon>Bacteria</taxon>
        <taxon>Pseudomonadati</taxon>
        <taxon>Pseudomonadota</taxon>
        <taxon>Gammaproteobacteria</taxon>
        <taxon>Oceanospirillales</taxon>
        <taxon>Zooshikellaceae</taxon>
        <taxon>Zooshikella</taxon>
    </lineage>
</organism>
<keyword evidence="9" id="KW-1185">Reference proteome</keyword>
<dbReference type="InterPro" id="IPR048487">
    <property type="entry name" value="DksA-like_N"/>
</dbReference>
<accession>A0A4V1INC7</accession>
<dbReference type="RefSeq" id="WP_038289659.1">
    <property type="nucleotide sequence ID" value="NZ_JAEVHG010000001.1"/>
</dbReference>
<gene>
    <name evidence="8" type="ORF">B9G39_07365</name>
</gene>
<dbReference type="InterPro" id="IPR037187">
    <property type="entry name" value="DnaK_N"/>
</dbReference>
<protein>
    <submittedName>
        <fullName evidence="8">TraR/DksA family transcriptional regulator</fullName>
    </submittedName>
</protein>
<evidence type="ECO:0000256" key="5">
    <source>
        <dbReference type="SAM" id="Coils"/>
    </source>
</evidence>
<evidence type="ECO:0000256" key="1">
    <source>
        <dbReference type="ARBA" id="ARBA00022723"/>
    </source>
</evidence>
<feature type="domain" description="Zinc finger DksA/TraR C4-type" evidence="6">
    <location>
        <begin position="75"/>
        <end position="104"/>
    </location>
</feature>
<dbReference type="Pfam" id="PF01258">
    <property type="entry name" value="zf-dskA_traR"/>
    <property type="match status" value="1"/>
</dbReference>
<evidence type="ECO:0000313" key="9">
    <source>
        <dbReference type="Proteomes" id="UP000257039"/>
    </source>
</evidence>
<feature type="domain" description="DnaK suppressor protein-like N-terminal" evidence="7">
    <location>
        <begin position="7"/>
        <end position="70"/>
    </location>
</feature>
<dbReference type="SUPFAM" id="SSF57716">
    <property type="entry name" value="Glucocorticoid receptor-like (DNA-binding domain)"/>
    <property type="match status" value="1"/>
</dbReference>
<dbReference type="PANTHER" id="PTHR33823">
    <property type="entry name" value="RNA POLYMERASE-BINDING TRANSCRIPTION FACTOR DKSA-RELATED"/>
    <property type="match status" value="1"/>
</dbReference>
<reference evidence="8 9" key="1">
    <citation type="submission" date="2017-04" db="EMBL/GenBank/DDBJ databases">
        <title>Draft genome sequence of Zooshikella ganghwensis VG4 isolated from Red Sea sediments.</title>
        <authorList>
            <person name="Rehman Z."/>
            <person name="Alam I."/>
            <person name="Kamau A."/>
            <person name="Bajic V."/>
            <person name="Leiknes T."/>
        </authorList>
    </citation>
    <scope>NUCLEOTIDE SEQUENCE [LARGE SCALE GENOMIC DNA]</scope>
    <source>
        <strain evidence="8 9">VG4</strain>
    </source>
</reference>
<keyword evidence="2" id="KW-0863">Zinc-finger</keyword>
<keyword evidence="1" id="KW-0479">Metal-binding</keyword>
<dbReference type="PROSITE" id="PS51128">
    <property type="entry name" value="ZF_DKSA_2"/>
    <property type="match status" value="1"/>
</dbReference>
<evidence type="ECO:0000313" key="8">
    <source>
        <dbReference type="EMBL" id="RDH43271.1"/>
    </source>
</evidence>